<accession>A0A0N4U0E6</accession>
<feature type="compositionally biased region" description="Basic and acidic residues" evidence="1">
    <location>
        <begin position="7"/>
        <end position="21"/>
    </location>
</feature>
<dbReference type="Pfam" id="PF09420">
    <property type="entry name" value="Nop16"/>
    <property type="match status" value="1"/>
</dbReference>
<protein>
    <submittedName>
        <fullName evidence="5">Nucleolar protein 16</fullName>
    </submittedName>
</protein>
<gene>
    <name evidence="2" type="ORF">DME_LOCUS4382</name>
</gene>
<keyword evidence="4" id="KW-1185">Reference proteome</keyword>
<dbReference type="WBParaSite" id="DME_0000002201-mRNA-1">
    <property type="protein sequence ID" value="DME_0000002201-mRNA-1"/>
    <property type="gene ID" value="DME_0000002201"/>
</dbReference>
<dbReference type="EMBL" id="UYYG01001150">
    <property type="protein sequence ID" value="VDN54409.1"/>
    <property type="molecule type" value="Genomic_DNA"/>
</dbReference>
<organism evidence="3 5">
    <name type="scientific">Dracunculus medinensis</name>
    <name type="common">Guinea worm</name>
    <dbReference type="NCBI Taxonomy" id="318479"/>
    <lineage>
        <taxon>Eukaryota</taxon>
        <taxon>Metazoa</taxon>
        <taxon>Ecdysozoa</taxon>
        <taxon>Nematoda</taxon>
        <taxon>Chromadorea</taxon>
        <taxon>Rhabditida</taxon>
        <taxon>Spirurina</taxon>
        <taxon>Dracunculoidea</taxon>
        <taxon>Dracunculidae</taxon>
        <taxon>Dracunculus</taxon>
    </lineage>
</organism>
<evidence type="ECO:0000313" key="2">
    <source>
        <dbReference type="EMBL" id="VDN54409.1"/>
    </source>
</evidence>
<evidence type="ECO:0000313" key="4">
    <source>
        <dbReference type="Proteomes" id="UP000274756"/>
    </source>
</evidence>
<evidence type="ECO:0000256" key="1">
    <source>
        <dbReference type="SAM" id="MobiDB-lite"/>
    </source>
</evidence>
<name>A0A0N4U0E6_DRAME</name>
<proteinExistence type="predicted"/>
<reference evidence="2 4" key="2">
    <citation type="submission" date="2018-11" db="EMBL/GenBank/DDBJ databases">
        <authorList>
            <consortium name="Pathogen Informatics"/>
        </authorList>
    </citation>
    <scope>NUCLEOTIDE SEQUENCE [LARGE SCALE GENOMIC DNA]</scope>
</reference>
<feature type="region of interest" description="Disordered" evidence="1">
    <location>
        <begin position="1"/>
        <end position="27"/>
    </location>
</feature>
<sequence length="121" mass="14029">MESINVDLKEKRMNANEESGKSRQSSLDECVERAADILKDLEDAKQSGKTKYPFKFKKCVLKAGDIGRCIYMMEKYATDYKAMSLDPRNAFMDSESTLARKIRIFKETNEYQLYLMKKGET</sequence>
<dbReference type="InterPro" id="IPR019002">
    <property type="entry name" value="Ribosome_biogenesis_Nop16"/>
</dbReference>
<dbReference type="OrthoDB" id="285729at2759"/>
<evidence type="ECO:0000313" key="3">
    <source>
        <dbReference type="Proteomes" id="UP000038040"/>
    </source>
</evidence>
<dbReference type="Proteomes" id="UP000274756">
    <property type="component" value="Unassembled WGS sequence"/>
</dbReference>
<dbReference type="AlphaFoldDB" id="A0A0N4U0E6"/>
<dbReference type="Proteomes" id="UP000038040">
    <property type="component" value="Unplaced"/>
</dbReference>
<reference evidence="5" key="1">
    <citation type="submission" date="2017-02" db="UniProtKB">
        <authorList>
            <consortium name="WormBaseParasite"/>
        </authorList>
    </citation>
    <scope>IDENTIFICATION</scope>
</reference>
<evidence type="ECO:0000313" key="5">
    <source>
        <dbReference type="WBParaSite" id="DME_0000002201-mRNA-1"/>
    </source>
</evidence>